<evidence type="ECO:0000256" key="1">
    <source>
        <dbReference type="SAM" id="MobiDB-lite"/>
    </source>
</evidence>
<dbReference type="Proteomes" id="UP001187192">
    <property type="component" value="Unassembled WGS sequence"/>
</dbReference>
<evidence type="ECO:0000313" key="2">
    <source>
        <dbReference type="EMBL" id="GMN48204.1"/>
    </source>
</evidence>
<keyword evidence="3" id="KW-1185">Reference proteome</keyword>
<accession>A0AA88DJ09</accession>
<reference evidence="2" key="1">
    <citation type="submission" date="2023-07" db="EMBL/GenBank/DDBJ databases">
        <title>draft genome sequence of fig (Ficus carica).</title>
        <authorList>
            <person name="Takahashi T."/>
            <person name="Nishimura K."/>
        </authorList>
    </citation>
    <scope>NUCLEOTIDE SEQUENCE</scope>
</reference>
<evidence type="ECO:0000313" key="3">
    <source>
        <dbReference type="Proteomes" id="UP001187192"/>
    </source>
</evidence>
<protein>
    <submittedName>
        <fullName evidence="2">Uncharacterized protein</fullName>
    </submittedName>
</protein>
<proteinExistence type="predicted"/>
<dbReference type="EMBL" id="BTGU01000027">
    <property type="protein sequence ID" value="GMN48204.1"/>
    <property type="molecule type" value="Genomic_DNA"/>
</dbReference>
<sequence length="166" mass="18873">MSKPTKLTEKNITHEKRSLRVMVSAYKRPPAEKSSKKLAPKSERRVAEEGLKRKQGEIEDKESKKPKSAVEEKILKAEEVFHNIVMRLTDHSGMGVALWFEATRAAICNAVENRLSSKRRPLKKSDKVHYSIAGFPHALLIWAYESLPTIAAKFTTTYVEAIPRML</sequence>
<feature type="compositionally biased region" description="Basic and acidic residues" evidence="1">
    <location>
        <begin position="1"/>
        <end position="18"/>
    </location>
</feature>
<name>A0AA88DJ09_FICCA</name>
<dbReference type="AlphaFoldDB" id="A0AA88DJ09"/>
<comment type="caution">
    <text evidence="2">The sequence shown here is derived from an EMBL/GenBank/DDBJ whole genome shotgun (WGS) entry which is preliminary data.</text>
</comment>
<feature type="compositionally biased region" description="Basic and acidic residues" evidence="1">
    <location>
        <begin position="29"/>
        <end position="68"/>
    </location>
</feature>
<gene>
    <name evidence="2" type="ORF">TIFTF001_017376</name>
</gene>
<organism evidence="2 3">
    <name type="scientific">Ficus carica</name>
    <name type="common">Common fig</name>
    <dbReference type="NCBI Taxonomy" id="3494"/>
    <lineage>
        <taxon>Eukaryota</taxon>
        <taxon>Viridiplantae</taxon>
        <taxon>Streptophyta</taxon>
        <taxon>Embryophyta</taxon>
        <taxon>Tracheophyta</taxon>
        <taxon>Spermatophyta</taxon>
        <taxon>Magnoliopsida</taxon>
        <taxon>eudicotyledons</taxon>
        <taxon>Gunneridae</taxon>
        <taxon>Pentapetalae</taxon>
        <taxon>rosids</taxon>
        <taxon>fabids</taxon>
        <taxon>Rosales</taxon>
        <taxon>Moraceae</taxon>
        <taxon>Ficeae</taxon>
        <taxon>Ficus</taxon>
    </lineage>
</organism>
<feature type="region of interest" description="Disordered" evidence="1">
    <location>
        <begin position="1"/>
        <end position="68"/>
    </location>
</feature>